<organism evidence="1 2">
    <name type="scientific">Beauveria bassiana</name>
    <name type="common">White muscardine disease fungus</name>
    <name type="synonym">Tritirachium shiotae</name>
    <dbReference type="NCBI Taxonomy" id="176275"/>
    <lineage>
        <taxon>Eukaryota</taxon>
        <taxon>Fungi</taxon>
        <taxon>Dikarya</taxon>
        <taxon>Ascomycota</taxon>
        <taxon>Pezizomycotina</taxon>
        <taxon>Sordariomycetes</taxon>
        <taxon>Hypocreomycetidae</taxon>
        <taxon>Hypocreales</taxon>
        <taxon>Cordycipitaceae</taxon>
        <taxon>Beauveria</taxon>
    </lineage>
</organism>
<dbReference type="Proteomes" id="UP000235728">
    <property type="component" value="Unassembled WGS sequence"/>
</dbReference>
<comment type="caution">
    <text evidence="1">The sequence shown here is derived from an EMBL/GenBank/DDBJ whole genome shotgun (WGS) entry which is preliminary data.</text>
</comment>
<evidence type="ECO:0000313" key="1">
    <source>
        <dbReference type="EMBL" id="PMB72001.1"/>
    </source>
</evidence>
<evidence type="ECO:0000313" key="2">
    <source>
        <dbReference type="Proteomes" id="UP000235728"/>
    </source>
</evidence>
<proteinExistence type="predicted"/>
<name>A0A2N6NXK1_BEABA</name>
<protein>
    <submittedName>
        <fullName evidence="1">Uncharacterized protein</fullName>
    </submittedName>
</protein>
<reference evidence="1 2" key="1">
    <citation type="journal article" date="2016" name="Appl. Microbiol. Biotechnol.">
        <title>Characterization of T-DNA insertion mutants with decreased virulence in the entomopathogenic fungus Beauveria bassiana JEF-007.</title>
        <authorList>
            <person name="Kim S."/>
            <person name="Lee S.J."/>
            <person name="Nai Y.S."/>
            <person name="Yu J.S."/>
            <person name="Lee M.R."/>
            <person name="Yang Y.T."/>
            <person name="Kim J.S."/>
        </authorList>
    </citation>
    <scope>NUCLEOTIDE SEQUENCE [LARGE SCALE GENOMIC DNA]</scope>
    <source>
        <strain evidence="1 2">JEF-007</strain>
    </source>
</reference>
<sequence>MADFLKKTYAHCVNAVQIRLYKEQQAPRIINLMPVTVISDELQGVPTLSLDHDLLFHVSSTLDTKHRSELNPSTWDSVSVAWQVGLLT</sequence>
<gene>
    <name evidence="1" type="ORF">BM221_002098</name>
</gene>
<dbReference type="EMBL" id="MRVG01000002">
    <property type="protein sequence ID" value="PMB72001.1"/>
    <property type="molecule type" value="Genomic_DNA"/>
</dbReference>
<accession>A0A2N6NXK1</accession>
<dbReference type="AlphaFoldDB" id="A0A2N6NXK1"/>